<organism evidence="1">
    <name type="scientific">marine sediment metagenome</name>
    <dbReference type="NCBI Taxonomy" id="412755"/>
    <lineage>
        <taxon>unclassified sequences</taxon>
        <taxon>metagenomes</taxon>
        <taxon>ecological metagenomes</taxon>
    </lineage>
</organism>
<gene>
    <name evidence="1" type="ORF">LCGC14_1241780</name>
</gene>
<proteinExistence type="predicted"/>
<dbReference type="AlphaFoldDB" id="A0A0F9L9L9"/>
<comment type="caution">
    <text evidence="1">The sequence shown here is derived from an EMBL/GenBank/DDBJ whole genome shotgun (WGS) entry which is preliminary data.</text>
</comment>
<reference evidence="1" key="1">
    <citation type="journal article" date="2015" name="Nature">
        <title>Complex archaea that bridge the gap between prokaryotes and eukaryotes.</title>
        <authorList>
            <person name="Spang A."/>
            <person name="Saw J.H."/>
            <person name="Jorgensen S.L."/>
            <person name="Zaremba-Niedzwiedzka K."/>
            <person name="Martijn J."/>
            <person name="Lind A.E."/>
            <person name="van Eijk R."/>
            <person name="Schleper C."/>
            <person name="Guy L."/>
            <person name="Ettema T.J."/>
        </authorList>
    </citation>
    <scope>NUCLEOTIDE SEQUENCE</scope>
</reference>
<evidence type="ECO:0000313" key="1">
    <source>
        <dbReference type="EMBL" id="KKM90123.1"/>
    </source>
</evidence>
<name>A0A0F9L9L9_9ZZZZ</name>
<dbReference type="EMBL" id="LAZR01006716">
    <property type="protein sequence ID" value="KKM90123.1"/>
    <property type="molecule type" value="Genomic_DNA"/>
</dbReference>
<sequence length="72" mass="8864">MTYVDIKYTSLFWKLEFVEETTVIYFKNYSGLYQIYIQAIKQDMDYRENTRSNLTLEDVERILLILRKKRVI</sequence>
<accession>A0A0F9L9L9</accession>
<protein>
    <submittedName>
        <fullName evidence="1">Uncharacterized protein</fullName>
    </submittedName>
</protein>